<dbReference type="InterPro" id="IPR039421">
    <property type="entry name" value="Type_1_exporter"/>
</dbReference>
<dbReference type="Gene3D" id="1.20.1560.10">
    <property type="entry name" value="ABC transporter type 1, transmembrane domain"/>
    <property type="match status" value="1"/>
</dbReference>
<evidence type="ECO:0000256" key="2">
    <source>
        <dbReference type="ARBA" id="ARBA00022448"/>
    </source>
</evidence>
<keyword evidence="6 12" id="KW-0067">ATP-binding</keyword>
<evidence type="ECO:0000259" key="11">
    <source>
        <dbReference type="PROSITE" id="PS50929"/>
    </source>
</evidence>
<feature type="transmembrane region" description="Helical" evidence="9">
    <location>
        <begin position="133"/>
        <end position="150"/>
    </location>
</feature>
<feature type="transmembrane region" description="Helical" evidence="9">
    <location>
        <begin position="234"/>
        <end position="257"/>
    </location>
</feature>
<evidence type="ECO:0000313" key="13">
    <source>
        <dbReference type="Proteomes" id="UP000377798"/>
    </source>
</evidence>
<evidence type="ECO:0000256" key="1">
    <source>
        <dbReference type="ARBA" id="ARBA00004651"/>
    </source>
</evidence>
<keyword evidence="12" id="KW-0378">Hydrolase</keyword>
<dbReference type="GO" id="GO:0015421">
    <property type="term" value="F:ABC-type oligopeptide transporter activity"/>
    <property type="evidence" value="ECO:0007669"/>
    <property type="project" value="TreeGrafter"/>
</dbReference>
<feature type="transmembrane region" description="Helical" evidence="9">
    <location>
        <begin position="156"/>
        <end position="177"/>
    </location>
</feature>
<dbReference type="InterPro" id="IPR003593">
    <property type="entry name" value="AAA+_ATPase"/>
</dbReference>
<dbReference type="InterPro" id="IPR036640">
    <property type="entry name" value="ABC1_TM_sf"/>
</dbReference>
<dbReference type="GO" id="GO:0005524">
    <property type="term" value="F:ATP binding"/>
    <property type="evidence" value="ECO:0007669"/>
    <property type="project" value="UniProtKB-KW"/>
</dbReference>
<evidence type="ECO:0000256" key="4">
    <source>
        <dbReference type="ARBA" id="ARBA00022692"/>
    </source>
</evidence>
<evidence type="ECO:0000256" key="9">
    <source>
        <dbReference type="SAM" id="Phobius"/>
    </source>
</evidence>
<dbReference type="InterPro" id="IPR017871">
    <property type="entry name" value="ABC_transporter-like_CS"/>
</dbReference>
<dbReference type="SUPFAM" id="SSF52540">
    <property type="entry name" value="P-loop containing nucleoside triphosphate hydrolases"/>
    <property type="match status" value="1"/>
</dbReference>
<dbReference type="PANTHER" id="PTHR43394:SF1">
    <property type="entry name" value="ATP-BINDING CASSETTE SUB-FAMILY B MEMBER 10, MITOCHONDRIAL"/>
    <property type="match status" value="1"/>
</dbReference>
<dbReference type="FunFam" id="3.40.50.300:FF:000854">
    <property type="entry name" value="Multidrug ABC transporter ATP-binding protein"/>
    <property type="match status" value="1"/>
</dbReference>
<dbReference type="Gene3D" id="3.40.50.300">
    <property type="entry name" value="P-loop containing nucleotide triphosphate hydrolases"/>
    <property type="match status" value="1"/>
</dbReference>
<feature type="transmembrane region" description="Helical" evidence="9">
    <location>
        <begin position="277"/>
        <end position="295"/>
    </location>
</feature>
<dbReference type="PROSITE" id="PS50929">
    <property type="entry name" value="ABC_TM1F"/>
    <property type="match status" value="1"/>
</dbReference>
<evidence type="ECO:0000256" key="6">
    <source>
        <dbReference type="ARBA" id="ARBA00022840"/>
    </source>
</evidence>
<gene>
    <name evidence="12" type="primary">yheI</name>
    <name evidence="12" type="ORF">NCTC13150_01937</name>
</gene>
<evidence type="ECO:0000256" key="3">
    <source>
        <dbReference type="ARBA" id="ARBA00022475"/>
    </source>
</evidence>
<dbReference type="RefSeq" id="WP_131749896.1">
    <property type="nucleotide sequence ID" value="NZ_CAACYI010000001.1"/>
</dbReference>
<dbReference type="CDD" id="cd18548">
    <property type="entry name" value="ABC_6TM_Tm287_like"/>
    <property type="match status" value="1"/>
</dbReference>
<evidence type="ECO:0000256" key="7">
    <source>
        <dbReference type="ARBA" id="ARBA00022989"/>
    </source>
</evidence>
<keyword evidence="13" id="KW-1185">Reference proteome</keyword>
<dbReference type="EC" id="3.6.3.-" evidence="12"/>
<keyword evidence="2" id="KW-0813">Transport</keyword>
<organism evidence="12 13">
    <name type="scientific">Urinicoccus massiliensis</name>
    <dbReference type="NCBI Taxonomy" id="1723382"/>
    <lineage>
        <taxon>Bacteria</taxon>
        <taxon>Bacillati</taxon>
        <taxon>Bacillota</taxon>
        <taxon>Tissierellia</taxon>
        <taxon>Tissierellales</taxon>
        <taxon>Peptoniphilaceae</taxon>
        <taxon>Urinicoccus</taxon>
    </lineage>
</organism>
<dbReference type="InterPro" id="IPR027417">
    <property type="entry name" value="P-loop_NTPase"/>
</dbReference>
<comment type="caution">
    <text evidence="12">The sequence shown here is derived from an EMBL/GenBank/DDBJ whole genome shotgun (WGS) entry which is preliminary data.</text>
</comment>
<dbReference type="PANTHER" id="PTHR43394">
    <property type="entry name" value="ATP-DEPENDENT PERMEASE MDL1, MITOCHONDRIAL"/>
    <property type="match status" value="1"/>
</dbReference>
<dbReference type="EMBL" id="CAACYI010000001">
    <property type="protein sequence ID" value="VFB17349.1"/>
    <property type="molecule type" value="Genomic_DNA"/>
</dbReference>
<sequence length="572" mass="64304">MEIFRRLGKFKYRIALVILLTFGNALGELFLPRLMSLVVDLGVAQGDTAYILRMGQLMLLVVFATVLCRGAAAYHSSKVAMAYSAHVRYDLFSKINRLTVNETEYFGISSLITRSTDDVNQVEQMVLMGLRPLVRGPLMFVGGLIMALTTNLKLSLVFPISIPFISLGIYLVIRSAVPYFPILQKRLDRLNQLFRRRLTGIRVTRAFSRDDLEEEIFTEANQDYYEMAIKVNKIIINVIPVLGIFLNVALVLVMYFGAQLISLDQLAVGELMAFIQYITQVLMALIMLSFLITMIPRTWASMVRINEVLNYPTHDTGGCQDLKEDLVHIEAKNLTFAYPQAKRPVLQNLSFSLDRGQTLGVIGGTGSGKSTLLRLFLQFYNPTGGQLLLNGKDIQGLNSQDVRRQMSYVPQKNFFFSKTVGENLLYSNQDALEEDLREALGQAQALEFLGQDPLDQEMTRGGTNFSGGQRQRLSIARALNRKAQLYLFDDSFSALDSLTDRKVRQGLLEKTKDAMVIIVAQRVATIRSADKILVLEDGEMVGYGSHQDLLRDNHVYREIALSQGEEAEDEGK</sequence>
<dbReference type="InterPro" id="IPR003439">
    <property type="entry name" value="ABC_transporter-like_ATP-bd"/>
</dbReference>
<dbReference type="PROSITE" id="PS00211">
    <property type="entry name" value="ABC_TRANSPORTER_1"/>
    <property type="match status" value="1"/>
</dbReference>
<feature type="domain" description="ABC transporter" evidence="10">
    <location>
        <begin position="329"/>
        <end position="562"/>
    </location>
</feature>
<keyword evidence="7 9" id="KW-1133">Transmembrane helix</keyword>
<reference evidence="12 13" key="1">
    <citation type="submission" date="2019-02" db="EMBL/GenBank/DDBJ databases">
        <authorList>
            <consortium name="Pathogen Informatics"/>
        </authorList>
    </citation>
    <scope>NUCLEOTIDE SEQUENCE [LARGE SCALE GENOMIC DNA]</scope>
    <source>
        <strain evidence="12 13">3012STDY7089603</strain>
    </source>
</reference>
<dbReference type="GO" id="GO:0016887">
    <property type="term" value="F:ATP hydrolysis activity"/>
    <property type="evidence" value="ECO:0007669"/>
    <property type="project" value="InterPro"/>
</dbReference>
<dbReference type="SMART" id="SM00382">
    <property type="entry name" value="AAA"/>
    <property type="match status" value="1"/>
</dbReference>
<dbReference type="SUPFAM" id="SSF90123">
    <property type="entry name" value="ABC transporter transmembrane region"/>
    <property type="match status" value="1"/>
</dbReference>
<dbReference type="GO" id="GO:0005886">
    <property type="term" value="C:plasma membrane"/>
    <property type="evidence" value="ECO:0007669"/>
    <property type="project" value="UniProtKB-SubCell"/>
</dbReference>
<name>A0A8H2M6M5_9FIRM</name>
<evidence type="ECO:0000313" key="12">
    <source>
        <dbReference type="EMBL" id="VFB17349.1"/>
    </source>
</evidence>
<keyword evidence="3" id="KW-1003">Cell membrane</keyword>
<evidence type="ECO:0000259" key="10">
    <source>
        <dbReference type="PROSITE" id="PS50893"/>
    </source>
</evidence>
<feature type="transmembrane region" description="Helical" evidence="9">
    <location>
        <begin position="51"/>
        <end position="72"/>
    </location>
</feature>
<keyword evidence="8 9" id="KW-0472">Membrane</keyword>
<dbReference type="Proteomes" id="UP000377798">
    <property type="component" value="Unassembled WGS sequence"/>
</dbReference>
<evidence type="ECO:0000256" key="5">
    <source>
        <dbReference type="ARBA" id="ARBA00022741"/>
    </source>
</evidence>
<proteinExistence type="predicted"/>
<keyword evidence="4 9" id="KW-0812">Transmembrane</keyword>
<comment type="subcellular location">
    <subcellularLocation>
        <location evidence="1">Cell membrane</location>
        <topology evidence="1">Multi-pass membrane protein</topology>
    </subcellularLocation>
</comment>
<evidence type="ECO:0000256" key="8">
    <source>
        <dbReference type="ARBA" id="ARBA00023136"/>
    </source>
</evidence>
<dbReference type="InterPro" id="IPR011527">
    <property type="entry name" value="ABC1_TM_dom"/>
</dbReference>
<dbReference type="Pfam" id="PF00664">
    <property type="entry name" value="ABC_membrane"/>
    <property type="match status" value="1"/>
</dbReference>
<feature type="domain" description="ABC transmembrane type-1" evidence="11">
    <location>
        <begin position="15"/>
        <end position="297"/>
    </location>
</feature>
<dbReference type="Pfam" id="PF00005">
    <property type="entry name" value="ABC_tran"/>
    <property type="match status" value="1"/>
</dbReference>
<dbReference type="AlphaFoldDB" id="A0A8H2M6M5"/>
<keyword evidence="5" id="KW-0547">Nucleotide-binding</keyword>
<dbReference type="PROSITE" id="PS50893">
    <property type="entry name" value="ABC_TRANSPORTER_2"/>
    <property type="match status" value="1"/>
</dbReference>
<protein>
    <submittedName>
        <fullName evidence="12">Probable multidrug resistance ABC transporter ATP-binding/permease protein YheI</fullName>
        <ecNumber evidence="12">3.6.3.-</ecNumber>
    </submittedName>
</protein>
<accession>A0A8H2M6M5</accession>